<dbReference type="EMBL" id="CP036269">
    <property type="protein sequence ID" value="QDT44779.1"/>
    <property type="molecule type" value="Genomic_DNA"/>
</dbReference>
<reference evidence="1 2" key="1">
    <citation type="submission" date="2019-02" db="EMBL/GenBank/DDBJ databases">
        <title>Deep-cultivation of Planctomycetes and their phenomic and genomic characterization uncovers novel biology.</title>
        <authorList>
            <person name="Wiegand S."/>
            <person name="Jogler M."/>
            <person name="Boedeker C."/>
            <person name="Pinto D."/>
            <person name="Vollmers J."/>
            <person name="Rivas-Marin E."/>
            <person name="Kohn T."/>
            <person name="Peeters S.H."/>
            <person name="Heuer A."/>
            <person name="Rast P."/>
            <person name="Oberbeckmann S."/>
            <person name="Bunk B."/>
            <person name="Jeske O."/>
            <person name="Meyerdierks A."/>
            <person name="Storesund J.E."/>
            <person name="Kallscheuer N."/>
            <person name="Luecker S."/>
            <person name="Lage O.M."/>
            <person name="Pohl T."/>
            <person name="Merkel B.J."/>
            <person name="Hornburger P."/>
            <person name="Mueller R.-W."/>
            <person name="Bruemmer F."/>
            <person name="Labrenz M."/>
            <person name="Spormann A.M."/>
            <person name="Op den Camp H."/>
            <person name="Overmann J."/>
            <person name="Amann R."/>
            <person name="Jetten M.S.M."/>
            <person name="Mascher T."/>
            <person name="Medema M.H."/>
            <person name="Devos D.P."/>
            <person name="Kaster A.-K."/>
            <person name="Ovreas L."/>
            <person name="Rohde M."/>
            <person name="Galperin M.Y."/>
            <person name="Jogler C."/>
        </authorList>
    </citation>
    <scope>NUCLEOTIDE SEQUENCE [LARGE SCALE GENOMIC DNA]</scope>
    <source>
        <strain evidence="1 2">Pan241w</strain>
    </source>
</reference>
<sequence length="201" mass="23015">MLKHSNQIGLFCLLLLCGTLTRGEEDSQQNSNGWSSRPEENYKFLRRPLEARQSEAIRKTLPFRQIKLERRAPGGYSLETGKGFPAVIYYIEFNADGTALLHAISGTEKNGIYKGKIALTDYARLCLLYETLINEAGDPEKFGHVIQSSHPVTSELTLTFQKNQPIRKHRNDVNFGDFKFWVFENVFENIESKIKWVKVEG</sequence>
<proteinExistence type="predicted"/>
<dbReference type="RefSeq" id="WP_145220500.1">
    <property type="nucleotide sequence ID" value="NZ_CP036269.1"/>
</dbReference>
<dbReference type="KEGG" id="gaz:Pan241w_48950"/>
<dbReference type="Proteomes" id="UP000317171">
    <property type="component" value="Chromosome"/>
</dbReference>
<name>A0A517RLN6_9PLAN</name>
<evidence type="ECO:0000313" key="1">
    <source>
        <dbReference type="EMBL" id="QDT44779.1"/>
    </source>
</evidence>
<keyword evidence="2" id="KW-1185">Reference proteome</keyword>
<accession>A0A517RLN6</accession>
<gene>
    <name evidence="1" type="ORF">Pan241w_48950</name>
</gene>
<organism evidence="1 2">
    <name type="scientific">Gimesia alba</name>
    <dbReference type="NCBI Taxonomy" id="2527973"/>
    <lineage>
        <taxon>Bacteria</taxon>
        <taxon>Pseudomonadati</taxon>
        <taxon>Planctomycetota</taxon>
        <taxon>Planctomycetia</taxon>
        <taxon>Planctomycetales</taxon>
        <taxon>Planctomycetaceae</taxon>
        <taxon>Gimesia</taxon>
    </lineage>
</organism>
<evidence type="ECO:0000313" key="2">
    <source>
        <dbReference type="Proteomes" id="UP000317171"/>
    </source>
</evidence>
<protein>
    <submittedName>
        <fullName evidence="1">Uncharacterized protein</fullName>
    </submittedName>
</protein>
<dbReference type="AlphaFoldDB" id="A0A517RLN6"/>
<dbReference type="OrthoDB" id="288884at2"/>